<gene>
    <name evidence="2" type="ORF">E2C01_025376</name>
</gene>
<comment type="caution">
    <text evidence="2">The sequence shown here is derived from an EMBL/GenBank/DDBJ whole genome shotgun (WGS) entry which is preliminary data.</text>
</comment>
<dbReference type="EMBL" id="VSRR010002556">
    <property type="protein sequence ID" value="MPC32073.1"/>
    <property type="molecule type" value="Genomic_DNA"/>
</dbReference>
<protein>
    <submittedName>
        <fullName evidence="2">Uncharacterized protein</fullName>
    </submittedName>
</protein>
<sequence length="195" mass="21007">MEDGGVTLADVLATLKTQSDEVQRALTAQGNDMQDSLASVRVEIVGSVERVFKQVKAHVEEECKRVKKEVLGEVFTKDEVKEEVQKVASDLKRYVEVAVAAAVTLPPSSQRGSDVEDEGDEELGSCCGSCKSPLPLEDKLPTPPHTPVNVLSPPPFLAGFCEVVLLDSQFHDTEIQGRDEAPPPGVRRDSVLGGV</sequence>
<accession>A0A5B7EGA6</accession>
<dbReference type="Proteomes" id="UP000324222">
    <property type="component" value="Unassembled WGS sequence"/>
</dbReference>
<feature type="region of interest" description="Disordered" evidence="1">
    <location>
        <begin position="174"/>
        <end position="195"/>
    </location>
</feature>
<evidence type="ECO:0000313" key="2">
    <source>
        <dbReference type="EMBL" id="MPC32073.1"/>
    </source>
</evidence>
<dbReference type="AlphaFoldDB" id="A0A5B7EGA6"/>
<evidence type="ECO:0000313" key="3">
    <source>
        <dbReference type="Proteomes" id="UP000324222"/>
    </source>
</evidence>
<reference evidence="2 3" key="1">
    <citation type="submission" date="2019-05" db="EMBL/GenBank/DDBJ databases">
        <title>Another draft genome of Portunus trituberculatus and its Hox gene families provides insights of decapod evolution.</title>
        <authorList>
            <person name="Jeong J.-H."/>
            <person name="Song I."/>
            <person name="Kim S."/>
            <person name="Choi T."/>
            <person name="Kim D."/>
            <person name="Ryu S."/>
            <person name="Kim W."/>
        </authorList>
    </citation>
    <scope>NUCLEOTIDE SEQUENCE [LARGE SCALE GENOMIC DNA]</scope>
    <source>
        <tissue evidence="2">Muscle</tissue>
    </source>
</reference>
<evidence type="ECO:0000256" key="1">
    <source>
        <dbReference type="SAM" id="MobiDB-lite"/>
    </source>
</evidence>
<organism evidence="2 3">
    <name type="scientific">Portunus trituberculatus</name>
    <name type="common">Swimming crab</name>
    <name type="synonym">Neptunus trituberculatus</name>
    <dbReference type="NCBI Taxonomy" id="210409"/>
    <lineage>
        <taxon>Eukaryota</taxon>
        <taxon>Metazoa</taxon>
        <taxon>Ecdysozoa</taxon>
        <taxon>Arthropoda</taxon>
        <taxon>Crustacea</taxon>
        <taxon>Multicrustacea</taxon>
        <taxon>Malacostraca</taxon>
        <taxon>Eumalacostraca</taxon>
        <taxon>Eucarida</taxon>
        <taxon>Decapoda</taxon>
        <taxon>Pleocyemata</taxon>
        <taxon>Brachyura</taxon>
        <taxon>Eubrachyura</taxon>
        <taxon>Portunoidea</taxon>
        <taxon>Portunidae</taxon>
        <taxon>Portuninae</taxon>
        <taxon>Portunus</taxon>
    </lineage>
</organism>
<proteinExistence type="predicted"/>
<name>A0A5B7EGA6_PORTR</name>
<keyword evidence="3" id="KW-1185">Reference proteome</keyword>
<feature type="region of interest" description="Disordered" evidence="1">
    <location>
        <begin position="107"/>
        <end position="126"/>
    </location>
</feature>